<accession>A0AAE0ZW74</accession>
<comment type="caution">
    <text evidence="2">The sequence shown here is derived from an EMBL/GenBank/DDBJ whole genome shotgun (WGS) entry which is preliminary data.</text>
</comment>
<organism evidence="2 3">
    <name type="scientific">Elysia crispata</name>
    <name type="common">lettuce slug</name>
    <dbReference type="NCBI Taxonomy" id="231223"/>
    <lineage>
        <taxon>Eukaryota</taxon>
        <taxon>Metazoa</taxon>
        <taxon>Spiralia</taxon>
        <taxon>Lophotrochozoa</taxon>
        <taxon>Mollusca</taxon>
        <taxon>Gastropoda</taxon>
        <taxon>Heterobranchia</taxon>
        <taxon>Euthyneura</taxon>
        <taxon>Panpulmonata</taxon>
        <taxon>Sacoglossa</taxon>
        <taxon>Placobranchoidea</taxon>
        <taxon>Plakobranchidae</taxon>
        <taxon>Elysia</taxon>
    </lineage>
</organism>
<reference evidence="2" key="1">
    <citation type="journal article" date="2023" name="G3 (Bethesda)">
        <title>A reference genome for the long-term kleptoplast-retaining sea slug Elysia crispata morphotype clarki.</title>
        <authorList>
            <person name="Eastman K.E."/>
            <person name="Pendleton A.L."/>
            <person name="Shaikh M.A."/>
            <person name="Suttiyut T."/>
            <person name="Ogas R."/>
            <person name="Tomko P."/>
            <person name="Gavelis G."/>
            <person name="Widhalm J.R."/>
            <person name="Wisecaver J.H."/>
        </authorList>
    </citation>
    <scope>NUCLEOTIDE SEQUENCE</scope>
    <source>
        <strain evidence="2">ECLA1</strain>
    </source>
</reference>
<evidence type="ECO:0000313" key="3">
    <source>
        <dbReference type="Proteomes" id="UP001283361"/>
    </source>
</evidence>
<feature type="compositionally biased region" description="Polar residues" evidence="1">
    <location>
        <begin position="1"/>
        <end position="10"/>
    </location>
</feature>
<evidence type="ECO:0000256" key="1">
    <source>
        <dbReference type="SAM" id="MobiDB-lite"/>
    </source>
</evidence>
<proteinExistence type="predicted"/>
<dbReference type="EMBL" id="JAWDGP010003252">
    <property type="protein sequence ID" value="KAK3776021.1"/>
    <property type="molecule type" value="Genomic_DNA"/>
</dbReference>
<keyword evidence="3" id="KW-1185">Reference proteome</keyword>
<feature type="region of interest" description="Disordered" evidence="1">
    <location>
        <begin position="1"/>
        <end position="54"/>
    </location>
</feature>
<dbReference type="Proteomes" id="UP001283361">
    <property type="component" value="Unassembled WGS sequence"/>
</dbReference>
<gene>
    <name evidence="2" type="ORF">RRG08_044405</name>
</gene>
<sequence>MLRDASTASCYSPERLSDKQSPSGLSRPGVSGEIFSRQENKASPGTDPWTRAEPSDLLTEVDGPYRIKLQVRIIKIFSPIRFALRNLQPSTSRLLYHGVSLQAEPAPRSHCLPLGERSCMQPGDALCDSPVRNEAKRALQLTHTRVPERMSSWLSRKRRCKDTPGEGKGGWRIKRTGTKPGHFTWGNCKQQPSPAASSTARYGRITIPSDERAVSFASRRSNLAIAKPFSSFRQRVKFVYEYHQGDS</sequence>
<dbReference type="AlphaFoldDB" id="A0AAE0ZW74"/>
<name>A0AAE0ZW74_9GAST</name>
<evidence type="ECO:0000313" key="2">
    <source>
        <dbReference type="EMBL" id="KAK3776021.1"/>
    </source>
</evidence>
<protein>
    <submittedName>
        <fullName evidence="2">Uncharacterized protein</fullName>
    </submittedName>
</protein>